<dbReference type="Pfam" id="PF00078">
    <property type="entry name" value="RVT_1"/>
    <property type="match status" value="1"/>
</dbReference>
<dbReference type="PANTHER" id="PTHR33332">
    <property type="entry name" value="REVERSE TRANSCRIPTASE DOMAIN-CONTAINING PROTEIN"/>
    <property type="match status" value="1"/>
</dbReference>
<accession>A0A7D9IR35</accession>
<feature type="non-terminal residue" evidence="1">
    <location>
        <position position="100"/>
    </location>
</feature>
<evidence type="ECO:0000313" key="2">
    <source>
        <dbReference type="Proteomes" id="UP001152795"/>
    </source>
</evidence>
<keyword evidence="2" id="KW-1185">Reference proteome</keyword>
<feature type="non-terminal residue" evidence="1">
    <location>
        <position position="1"/>
    </location>
</feature>
<dbReference type="InterPro" id="IPR000477">
    <property type="entry name" value="RT_dom"/>
</dbReference>
<comment type="caution">
    <text evidence="1">The sequence shown here is derived from an EMBL/GenBank/DDBJ whole genome shotgun (WGS) entry which is preliminary data.</text>
</comment>
<dbReference type="AlphaFoldDB" id="A0A7D9IR35"/>
<dbReference type="PROSITE" id="PS50878">
    <property type="entry name" value="RT_POL"/>
    <property type="match status" value="1"/>
</dbReference>
<reference evidence="1" key="1">
    <citation type="submission" date="2020-04" db="EMBL/GenBank/DDBJ databases">
        <authorList>
            <person name="Alioto T."/>
            <person name="Alioto T."/>
            <person name="Gomez Garrido J."/>
        </authorList>
    </citation>
    <scope>NUCLEOTIDE SEQUENCE</scope>
    <source>
        <strain evidence="1">A484AB</strain>
    </source>
</reference>
<name>A0A7D9IR35_PARCT</name>
<evidence type="ECO:0000313" key="1">
    <source>
        <dbReference type="EMBL" id="CAB4011877.1"/>
    </source>
</evidence>
<dbReference type="OrthoDB" id="5985347at2759"/>
<proteinExistence type="predicted"/>
<gene>
    <name evidence="1" type="ORF">PACLA_8A011572</name>
</gene>
<dbReference type="Proteomes" id="UP001152795">
    <property type="component" value="Unassembled WGS sequence"/>
</dbReference>
<organism evidence="1 2">
    <name type="scientific">Paramuricea clavata</name>
    <name type="common">Red gorgonian</name>
    <name type="synonym">Violescent sea-whip</name>
    <dbReference type="NCBI Taxonomy" id="317549"/>
    <lineage>
        <taxon>Eukaryota</taxon>
        <taxon>Metazoa</taxon>
        <taxon>Cnidaria</taxon>
        <taxon>Anthozoa</taxon>
        <taxon>Octocorallia</taxon>
        <taxon>Malacalcyonacea</taxon>
        <taxon>Plexauridae</taxon>
        <taxon>Paramuricea</taxon>
    </lineage>
</organism>
<sequence>GSNLGPLLFNLYINDLPNCLQTTKVSMFADDTNLSCKGQSSADIEYKLNCDLDDTQKWLISNKLTLNLTKTEYMLIGSQQRLDKILETPKILYSEHQIKR</sequence>
<protein>
    <submittedName>
        <fullName evidence="1">Uncharacterized protein</fullName>
    </submittedName>
</protein>
<dbReference type="EMBL" id="CACRXK020007299">
    <property type="protein sequence ID" value="CAB4011877.1"/>
    <property type="molecule type" value="Genomic_DNA"/>
</dbReference>